<gene>
    <name evidence="5" type="ORF">H7J73_11025</name>
</gene>
<evidence type="ECO:0000256" key="1">
    <source>
        <dbReference type="ARBA" id="ARBA00001974"/>
    </source>
</evidence>
<dbReference type="InterPro" id="IPR050641">
    <property type="entry name" value="RIFMO-like"/>
</dbReference>
<evidence type="ECO:0000313" key="6">
    <source>
        <dbReference type="Proteomes" id="UP001526201"/>
    </source>
</evidence>
<keyword evidence="5" id="KW-0503">Monooxygenase</keyword>
<dbReference type="Pfam" id="PF21274">
    <property type="entry name" value="Rng_hyd_C"/>
    <property type="match status" value="1"/>
</dbReference>
<evidence type="ECO:0000313" key="5">
    <source>
        <dbReference type="EMBL" id="MCV7226563.1"/>
    </source>
</evidence>
<keyword evidence="3" id="KW-0274">FAD</keyword>
<dbReference type="PRINTS" id="PR00420">
    <property type="entry name" value="RNGMNOXGNASE"/>
</dbReference>
<keyword evidence="2" id="KW-0285">Flavoprotein</keyword>
<dbReference type="PANTHER" id="PTHR43004">
    <property type="entry name" value="TRK SYSTEM POTASSIUM UPTAKE PROTEIN"/>
    <property type="match status" value="1"/>
</dbReference>
<dbReference type="GO" id="GO:0004497">
    <property type="term" value="F:monooxygenase activity"/>
    <property type="evidence" value="ECO:0007669"/>
    <property type="project" value="UniProtKB-KW"/>
</dbReference>
<evidence type="ECO:0000256" key="3">
    <source>
        <dbReference type="ARBA" id="ARBA00022827"/>
    </source>
</evidence>
<dbReference type="EMBL" id="JACKTY010000028">
    <property type="protein sequence ID" value="MCV7226563.1"/>
    <property type="molecule type" value="Genomic_DNA"/>
</dbReference>
<name>A0ABT3CAZ0_9MYCO</name>
<dbReference type="Proteomes" id="UP001526201">
    <property type="component" value="Unassembled WGS sequence"/>
</dbReference>
<dbReference type="Pfam" id="PF01494">
    <property type="entry name" value="FAD_binding_3"/>
    <property type="match status" value="1"/>
</dbReference>
<protein>
    <submittedName>
        <fullName evidence="5">FAD-dependent monooxygenase</fullName>
    </submittedName>
</protein>
<evidence type="ECO:0000259" key="4">
    <source>
        <dbReference type="Pfam" id="PF01494"/>
    </source>
</evidence>
<accession>A0ABT3CAZ0</accession>
<organism evidence="5 6">
    <name type="scientific">Mycolicibacterium komossense</name>
    <dbReference type="NCBI Taxonomy" id="1779"/>
    <lineage>
        <taxon>Bacteria</taxon>
        <taxon>Bacillati</taxon>
        <taxon>Actinomycetota</taxon>
        <taxon>Actinomycetes</taxon>
        <taxon>Mycobacteriales</taxon>
        <taxon>Mycobacteriaceae</taxon>
        <taxon>Mycolicibacterium</taxon>
    </lineage>
</organism>
<comment type="caution">
    <text evidence="5">The sequence shown here is derived from an EMBL/GenBank/DDBJ whole genome shotgun (WGS) entry which is preliminary data.</text>
</comment>
<reference evidence="5 6" key="1">
    <citation type="journal article" date="2022" name="BMC Genomics">
        <title>Comparative genome analysis of mycobacteria focusing on tRNA and non-coding RNA.</title>
        <authorList>
            <person name="Behra P.R.K."/>
            <person name="Pettersson B.M.F."/>
            <person name="Ramesh M."/>
            <person name="Das S."/>
            <person name="Dasgupta S."/>
            <person name="Kirsebom L.A."/>
        </authorList>
    </citation>
    <scope>NUCLEOTIDE SEQUENCE [LARGE SCALE GENOMIC DNA]</scope>
    <source>
        <strain evidence="5 6">DSM 44078</strain>
    </source>
</reference>
<feature type="domain" description="FAD-binding" evidence="4">
    <location>
        <begin position="7"/>
        <end position="352"/>
    </location>
</feature>
<keyword evidence="5" id="KW-0560">Oxidoreductase</keyword>
<dbReference type="InterPro" id="IPR036188">
    <property type="entry name" value="FAD/NAD-bd_sf"/>
</dbReference>
<sequence length="512" mass="55181">MRMPVAETDVIIVGAAPTGLTLARELRLAGVRTLVLERLPEPRAVAKAGGLGGRMLEMVRYRGLLDRFEAASGQPRPAPRFPFGGLHVDLTELVDPPMQALLLPQPQMESLLEKLARELGAEIRRGHEMVALRQDDGQVSVDVCGPDDAYQVSAQYLVGCDGVGSRVRQLTGIPFPGITYPEVNRLGSFSMPDALTLLDDGDYLVPGFGRLRSGYTQTANGVFAISSYTPHDLGVYTSEEENRTYDDDQPMTVAEFGDSVRRVLGADIPLGEPTRLTRFTFHARHVERYRDRRILLAGDAAHLFPSGGVAVSAGMLDAVNLGWKLAGEVKGWAPPGLLDSYHAERHLAGARTLLHTQAQVALRRGLDAAAHALRDVVAELLLDDPARRRVGALIAGADLRYPMPGADPHPLAGTFAPDLALRGSIGSVADTLHAGRPVLLDLADRADLREVTPGWHGRLDVHTAEADNRPADAILIRPDGHIAWAAGVDEPAGTARGALRESLSHWFGLPDV</sequence>
<dbReference type="Gene3D" id="3.40.30.120">
    <property type="match status" value="1"/>
</dbReference>
<evidence type="ECO:0000256" key="2">
    <source>
        <dbReference type="ARBA" id="ARBA00022630"/>
    </source>
</evidence>
<keyword evidence="6" id="KW-1185">Reference proteome</keyword>
<dbReference type="PANTHER" id="PTHR43004:SF19">
    <property type="entry name" value="BINDING MONOOXYGENASE, PUTATIVE (JCVI)-RELATED"/>
    <property type="match status" value="1"/>
</dbReference>
<dbReference type="Gene3D" id="3.30.70.2450">
    <property type="match status" value="1"/>
</dbReference>
<comment type="cofactor">
    <cofactor evidence="1">
        <name>FAD</name>
        <dbReference type="ChEBI" id="CHEBI:57692"/>
    </cofactor>
</comment>
<proteinExistence type="predicted"/>
<dbReference type="SUPFAM" id="SSF51905">
    <property type="entry name" value="FAD/NAD(P)-binding domain"/>
    <property type="match status" value="1"/>
</dbReference>
<dbReference type="InterPro" id="IPR002938">
    <property type="entry name" value="FAD-bd"/>
</dbReference>
<dbReference type="Gene3D" id="3.50.50.60">
    <property type="entry name" value="FAD/NAD(P)-binding domain"/>
    <property type="match status" value="1"/>
</dbReference>